<dbReference type="PRINTS" id="PR00344">
    <property type="entry name" value="BCTRLSENSOR"/>
</dbReference>
<dbReference type="RefSeq" id="WP_268966477.1">
    <property type="nucleotide sequence ID" value="NZ_QMIF01000005.1"/>
</dbReference>
<dbReference type="GO" id="GO:0000155">
    <property type="term" value="F:phosphorelay sensor kinase activity"/>
    <property type="evidence" value="ECO:0007669"/>
    <property type="project" value="InterPro"/>
</dbReference>
<evidence type="ECO:0000256" key="3">
    <source>
        <dbReference type="ARBA" id="ARBA00022553"/>
    </source>
</evidence>
<evidence type="ECO:0000313" key="16">
    <source>
        <dbReference type="EMBL" id="TVM34133.1"/>
    </source>
</evidence>
<feature type="domain" description="PAC" evidence="15">
    <location>
        <begin position="404"/>
        <end position="456"/>
    </location>
</feature>
<feature type="domain" description="Response regulatory" evidence="13">
    <location>
        <begin position="717"/>
        <end position="836"/>
    </location>
</feature>
<dbReference type="SMART" id="SM00448">
    <property type="entry name" value="REC"/>
    <property type="match status" value="1"/>
</dbReference>
<dbReference type="InterPro" id="IPR004358">
    <property type="entry name" value="Sig_transdc_His_kin-like_C"/>
</dbReference>
<gene>
    <name evidence="16" type="ORF">DQK91_09540</name>
</gene>
<dbReference type="Pfam" id="PF00512">
    <property type="entry name" value="HisKA"/>
    <property type="match status" value="1"/>
</dbReference>
<evidence type="ECO:0000256" key="5">
    <source>
        <dbReference type="ARBA" id="ARBA00022741"/>
    </source>
</evidence>
<accession>A0A6P1ZGN2</accession>
<dbReference type="AlphaFoldDB" id="A0A6P1ZGN2"/>
<evidence type="ECO:0000256" key="9">
    <source>
        <dbReference type="ARBA" id="ARBA00064003"/>
    </source>
</evidence>
<dbReference type="CDD" id="cd00082">
    <property type="entry name" value="HisKA"/>
    <property type="match status" value="1"/>
</dbReference>
<dbReference type="CDD" id="cd16922">
    <property type="entry name" value="HATPase_EvgS-ArcB-TorS-like"/>
    <property type="match status" value="1"/>
</dbReference>
<feature type="domain" description="PAS" evidence="14">
    <location>
        <begin position="196"/>
        <end position="251"/>
    </location>
</feature>
<dbReference type="SUPFAM" id="SSF55785">
    <property type="entry name" value="PYP-like sensor domain (PAS domain)"/>
    <property type="match status" value="2"/>
</dbReference>
<evidence type="ECO:0000256" key="1">
    <source>
        <dbReference type="ARBA" id="ARBA00000085"/>
    </source>
</evidence>
<dbReference type="PROSITE" id="PS50112">
    <property type="entry name" value="PAS"/>
    <property type="match status" value="2"/>
</dbReference>
<dbReference type="InterPro" id="IPR005467">
    <property type="entry name" value="His_kinase_dom"/>
</dbReference>
<protein>
    <recommendedName>
        <fullName evidence="10">Sensory/regulatory protein RpfC</fullName>
        <ecNumber evidence="2">2.7.13.3</ecNumber>
    </recommendedName>
</protein>
<keyword evidence="4" id="KW-0808">Transferase</keyword>
<dbReference type="SMART" id="SM00091">
    <property type="entry name" value="PAS"/>
    <property type="match status" value="2"/>
</dbReference>
<dbReference type="Gene3D" id="3.30.450.20">
    <property type="entry name" value="PAS domain"/>
    <property type="match status" value="2"/>
</dbReference>
<dbReference type="InterPro" id="IPR018771">
    <property type="entry name" value="PocR_dom"/>
</dbReference>
<evidence type="ECO:0000313" key="17">
    <source>
        <dbReference type="Proteomes" id="UP000434052"/>
    </source>
</evidence>
<dbReference type="InterPro" id="IPR000014">
    <property type="entry name" value="PAS"/>
</dbReference>
<dbReference type="Gene3D" id="3.30.565.10">
    <property type="entry name" value="Histidine kinase-like ATPase, C-terminal domain"/>
    <property type="match status" value="1"/>
</dbReference>
<keyword evidence="6" id="KW-0418">Kinase</keyword>
<dbReference type="PROSITE" id="PS50109">
    <property type="entry name" value="HIS_KIN"/>
    <property type="match status" value="1"/>
</dbReference>
<evidence type="ECO:0000256" key="4">
    <source>
        <dbReference type="ARBA" id="ARBA00022679"/>
    </source>
</evidence>
<comment type="subunit">
    <text evidence="9">At low DSF concentrations, interacts with RpfF.</text>
</comment>
<dbReference type="SUPFAM" id="SSF52172">
    <property type="entry name" value="CheY-like"/>
    <property type="match status" value="1"/>
</dbReference>
<dbReference type="CDD" id="cd00130">
    <property type="entry name" value="PAS"/>
    <property type="match status" value="1"/>
</dbReference>
<keyword evidence="8" id="KW-0902">Two-component regulatory system</keyword>
<dbReference type="PANTHER" id="PTHR45339:SF1">
    <property type="entry name" value="HYBRID SIGNAL TRANSDUCTION HISTIDINE KINASE J"/>
    <property type="match status" value="1"/>
</dbReference>
<keyword evidence="7" id="KW-0067">ATP-binding</keyword>
<dbReference type="InterPro" id="IPR003594">
    <property type="entry name" value="HATPase_dom"/>
</dbReference>
<feature type="domain" description="Histidine kinase" evidence="12">
    <location>
        <begin position="474"/>
        <end position="697"/>
    </location>
</feature>
<feature type="modified residue" description="4-aspartylphosphate" evidence="11">
    <location>
        <position position="766"/>
    </location>
</feature>
<reference evidence="16 17" key="1">
    <citation type="submission" date="2018-06" db="EMBL/GenBank/DDBJ databases">
        <title>Complete genome of Desulfovibrio marinus P48SEP.</title>
        <authorList>
            <person name="Crispim J.S."/>
            <person name="Vidigal P.M.P."/>
            <person name="Silva L.C.F."/>
            <person name="Araujo L.C."/>
            <person name="Laguardia C.N."/>
            <person name="Dias R.S."/>
            <person name="Sousa M.P."/>
            <person name="Paula S.O."/>
            <person name="Silva C."/>
        </authorList>
    </citation>
    <scope>NUCLEOTIDE SEQUENCE [LARGE SCALE GENOMIC DNA]</scope>
    <source>
        <strain evidence="16 17">P48SEP</strain>
    </source>
</reference>
<dbReference type="PROSITE" id="PS50110">
    <property type="entry name" value="RESPONSE_REGULATORY"/>
    <property type="match status" value="1"/>
</dbReference>
<dbReference type="SMART" id="SM00086">
    <property type="entry name" value="PAC"/>
    <property type="match status" value="2"/>
</dbReference>
<dbReference type="InterPro" id="IPR001789">
    <property type="entry name" value="Sig_transdc_resp-reg_receiver"/>
</dbReference>
<name>A0A6P1ZGN2_9BACT</name>
<dbReference type="CDD" id="cd17546">
    <property type="entry name" value="REC_hyHK_CKI1_RcsC-like"/>
    <property type="match status" value="1"/>
</dbReference>
<dbReference type="Pfam" id="PF10114">
    <property type="entry name" value="PocR"/>
    <property type="match status" value="1"/>
</dbReference>
<comment type="caution">
    <text evidence="16">The sequence shown here is derived from an EMBL/GenBank/DDBJ whole genome shotgun (WGS) entry which is preliminary data.</text>
</comment>
<dbReference type="SMART" id="SM00387">
    <property type="entry name" value="HATPase_c"/>
    <property type="match status" value="1"/>
</dbReference>
<feature type="domain" description="PAS" evidence="14">
    <location>
        <begin position="323"/>
        <end position="394"/>
    </location>
</feature>
<evidence type="ECO:0000256" key="6">
    <source>
        <dbReference type="ARBA" id="ARBA00022777"/>
    </source>
</evidence>
<dbReference type="NCBIfam" id="TIGR00229">
    <property type="entry name" value="sensory_box"/>
    <property type="match status" value="2"/>
</dbReference>
<evidence type="ECO:0000256" key="7">
    <source>
        <dbReference type="ARBA" id="ARBA00022840"/>
    </source>
</evidence>
<evidence type="ECO:0000256" key="2">
    <source>
        <dbReference type="ARBA" id="ARBA00012438"/>
    </source>
</evidence>
<dbReference type="Gene3D" id="1.10.287.130">
    <property type="match status" value="1"/>
</dbReference>
<evidence type="ECO:0000259" key="14">
    <source>
        <dbReference type="PROSITE" id="PS50112"/>
    </source>
</evidence>
<dbReference type="EC" id="2.7.13.3" evidence="2"/>
<sequence>MPGYSFAELVNINDLQSMADALYKASAIPTIIIDRDANRLVSTAASQLCEAFHASHPEAAAACLRNGGSPDRSAGQVESTPEGVIHRHCPNGLRHIDVPITVEGKHLASLMFCSFLYDDDTVDPGRLREQARRYGFDEEAYLAMYDATPRLSREQVRSILEFHRNFVGLISRQGLANLRLSQEIEAHKNAREQLDEQQRYNRTLSDALPTAIFYKNTDGVYQNCNEAFAELVGLPKERIIGYTDQDIAQPELAAVYRAHDDALYEDGGVQRYQAIVRDTDDNVREVQFSQAVYCAADGSLQGIIGSAADLSEYKDAERKAHENEELYRLLADNAGDVIGIVGRDFRYQYISPSVERLLGYTPNEALALRLEDHFLPESFKRLRASMLQGFMDGLPDAKPHEEAVREEYVQIRKDGSTVWTEMVTTPLRDEAGEINAWIGVSRDITDRKRSESQLIAAKEQAESASRTKSEFLANMSHEIRTPLNGIFGMLQLLSSNTHVNDDQQQYINVALESGKSLLTIIEDILELSRFDTGTATFVVAPFSPAQAVVTVIDNFRIEALRRGLSLFSKVDADVPATLLGDVGRVRQVLLHLVGNALKFTPQGHVRISVQRIQSSSKGLARLRFSVCDTGIGIAKDKLNDIFEPFAQVDGSYTRRYQGAGIGLSLVKRIVDRLGGEVGIESVPDGGTTVHFTLEFPARCEDVPPESPCTPEPNAAHRILVTEDDRLNQLTTQRFLEKLGYDAVVVSTGEEAIECLRVEEFDILIMDVQMPGMDGMQTTEAIRADDSLGARRDIPIVAMTAHAMAGDRERFLSAGMNAYIAKPVDMKELRNVLLEVMQGETA</sequence>
<dbReference type="InterPro" id="IPR003661">
    <property type="entry name" value="HisK_dim/P_dom"/>
</dbReference>
<evidence type="ECO:0000256" key="10">
    <source>
        <dbReference type="ARBA" id="ARBA00068150"/>
    </source>
</evidence>
<keyword evidence="3 11" id="KW-0597">Phosphoprotein</keyword>
<dbReference type="Pfam" id="PF02518">
    <property type="entry name" value="HATPase_c"/>
    <property type="match status" value="1"/>
</dbReference>
<keyword evidence="5" id="KW-0547">Nucleotide-binding</keyword>
<evidence type="ECO:0000259" key="13">
    <source>
        <dbReference type="PROSITE" id="PS50110"/>
    </source>
</evidence>
<dbReference type="FunFam" id="1.10.287.130:FF:000002">
    <property type="entry name" value="Two-component osmosensing histidine kinase"/>
    <property type="match status" value="1"/>
</dbReference>
<evidence type="ECO:0000256" key="11">
    <source>
        <dbReference type="PROSITE-ProRule" id="PRU00169"/>
    </source>
</evidence>
<dbReference type="PROSITE" id="PS50113">
    <property type="entry name" value="PAC"/>
    <property type="match status" value="2"/>
</dbReference>
<dbReference type="Proteomes" id="UP000434052">
    <property type="component" value="Unassembled WGS sequence"/>
</dbReference>
<organism evidence="16 17">
    <name type="scientific">Oceanidesulfovibrio marinus</name>
    <dbReference type="NCBI Taxonomy" id="370038"/>
    <lineage>
        <taxon>Bacteria</taxon>
        <taxon>Pseudomonadati</taxon>
        <taxon>Thermodesulfobacteriota</taxon>
        <taxon>Desulfovibrionia</taxon>
        <taxon>Desulfovibrionales</taxon>
        <taxon>Desulfovibrionaceae</taxon>
        <taxon>Oceanidesulfovibrio</taxon>
    </lineage>
</organism>
<proteinExistence type="predicted"/>
<dbReference type="InterPro" id="IPR001610">
    <property type="entry name" value="PAC"/>
</dbReference>
<dbReference type="FunFam" id="3.30.565.10:FF:000010">
    <property type="entry name" value="Sensor histidine kinase RcsC"/>
    <property type="match status" value="1"/>
</dbReference>
<comment type="catalytic activity">
    <reaction evidence="1">
        <text>ATP + protein L-histidine = ADP + protein N-phospho-L-histidine.</text>
        <dbReference type="EC" id="2.7.13.3"/>
    </reaction>
</comment>
<evidence type="ECO:0000259" key="15">
    <source>
        <dbReference type="PROSITE" id="PS50113"/>
    </source>
</evidence>
<dbReference type="SMART" id="SM00388">
    <property type="entry name" value="HisKA"/>
    <property type="match status" value="1"/>
</dbReference>
<dbReference type="InterPro" id="IPR036890">
    <property type="entry name" value="HATPase_C_sf"/>
</dbReference>
<feature type="domain" description="PAC" evidence="15">
    <location>
        <begin position="270"/>
        <end position="322"/>
    </location>
</feature>
<dbReference type="Pfam" id="PF00072">
    <property type="entry name" value="Response_reg"/>
    <property type="match status" value="1"/>
</dbReference>
<dbReference type="Pfam" id="PF08448">
    <property type="entry name" value="PAS_4"/>
    <property type="match status" value="2"/>
</dbReference>
<dbReference type="InterPro" id="IPR011006">
    <property type="entry name" value="CheY-like_superfamily"/>
</dbReference>
<dbReference type="EMBL" id="QMIF01000005">
    <property type="protein sequence ID" value="TVM34133.1"/>
    <property type="molecule type" value="Genomic_DNA"/>
</dbReference>
<dbReference type="Gene3D" id="3.40.50.2300">
    <property type="match status" value="1"/>
</dbReference>
<dbReference type="SUPFAM" id="SSF55874">
    <property type="entry name" value="ATPase domain of HSP90 chaperone/DNA topoisomerase II/histidine kinase"/>
    <property type="match status" value="1"/>
</dbReference>
<dbReference type="PANTHER" id="PTHR45339">
    <property type="entry name" value="HYBRID SIGNAL TRANSDUCTION HISTIDINE KINASE J"/>
    <property type="match status" value="1"/>
</dbReference>
<evidence type="ECO:0000259" key="12">
    <source>
        <dbReference type="PROSITE" id="PS50109"/>
    </source>
</evidence>
<dbReference type="InterPro" id="IPR013656">
    <property type="entry name" value="PAS_4"/>
</dbReference>
<dbReference type="InterPro" id="IPR000700">
    <property type="entry name" value="PAS-assoc_C"/>
</dbReference>
<dbReference type="InterPro" id="IPR036097">
    <property type="entry name" value="HisK_dim/P_sf"/>
</dbReference>
<dbReference type="SUPFAM" id="SSF47384">
    <property type="entry name" value="Homodimeric domain of signal transducing histidine kinase"/>
    <property type="match status" value="1"/>
</dbReference>
<dbReference type="GO" id="GO:0005524">
    <property type="term" value="F:ATP binding"/>
    <property type="evidence" value="ECO:0007669"/>
    <property type="project" value="UniProtKB-KW"/>
</dbReference>
<evidence type="ECO:0000256" key="8">
    <source>
        <dbReference type="ARBA" id="ARBA00023012"/>
    </source>
</evidence>
<dbReference type="InterPro" id="IPR035965">
    <property type="entry name" value="PAS-like_dom_sf"/>
</dbReference>